<dbReference type="Proteomes" id="UP000574390">
    <property type="component" value="Unassembled WGS sequence"/>
</dbReference>
<accession>A0A7J6SJY9</accession>
<gene>
    <name evidence="2" type="ORF">FOZ62_032424</name>
</gene>
<evidence type="ECO:0000313" key="2">
    <source>
        <dbReference type="EMBL" id="KAF4733067.1"/>
    </source>
</evidence>
<evidence type="ECO:0000256" key="1">
    <source>
        <dbReference type="SAM" id="MobiDB-lite"/>
    </source>
</evidence>
<comment type="caution">
    <text evidence="2">The sequence shown here is derived from an EMBL/GenBank/DDBJ whole genome shotgun (WGS) entry which is preliminary data.</text>
</comment>
<reference evidence="2 3" key="1">
    <citation type="submission" date="2020-04" db="EMBL/GenBank/DDBJ databases">
        <title>Perkinsus olseni comparative genomics.</title>
        <authorList>
            <person name="Bogema D.R."/>
        </authorList>
    </citation>
    <scope>NUCLEOTIDE SEQUENCE [LARGE SCALE GENOMIC DNA]</scope>
    <source>
        <strain evidence="2">ATCC PRA-205</strain>
    </source>
</reference>
<protein>
    <submittedName>
        <fullName evidence="2">Uncharacterized protein</fullName>
    </submittedName>
</protein>
<proteinExistence type="predicted"/>
<sequence>MGAVPSRVSTPVFIISSLVTQSVSGTQAQVYLAKFDHWKPPVGRYTSTSTGVEDLDELVVEIRRDSRGRSQATFTFLSSNGELETRPGEIVRAKERNPLNSHHCYVPRTGDWIWRSTWEPLGVVNAQTVAVCPPTDGTDAMRIVLNRASYYTHLAVVIRVVRAADLNHESVQSMAPFRRLIYPGIYVNNSPPMSGISRLQVEIKTNLSQGRRKGEVKFTVIQNGEMFSSRFVRFTIVPPSRDSPLRMFLNSADCLKVDPESRTPTVGSDGSNTAIFTVDEVVGKLGAPGEVSRVTIAICPTSSDDTLSIVLDKSSWFAGILKTIEVTRDPPLAVNAPSSDPRMAMKRPVVDQEAVQKVGAKRERTVEDEVETSQ</sequence>
<feature type="region of interest" description="Disordered" evidence="1">
    <location>
        <begin position="334"/>
        <end position="374"/>
    </location>
</feature>
<dbReference type="AlphaFoldDB" id="A0A7J6SJY9"/>
<dbReference type="EMBL" id="JABANM010014184">
    <property type="protein sequence ID" value="KAF4733067.1"/>
    <property type="molecule type" value="Genomic_DNA"/>
</dbReference>
<evidence type="ECO:0000313" key="3">
    <source>
        <dbReference type="Proteomes" id="UP000574390"/>
    </source>
</evidence>
<organism evidence="2 3">
    <name type="scientific">Perkinsus olseni</name>
    <name type="common">Perkinsus atlanticus</name>
    <dbReference type="NCBI Taxonomy" id="32597"/>
    <lineage>
        <taxon>Eukaryota</taxon>
        <taxon>Sar</taxon>
        <taxon>Alveolata</taxon>
        <taxon>Perkinsozoa</taxon>
        <taxon>Perkinsea</taxon>
        <taxon>Perkinsida</taxon>
        <taxon>Perkinsidae</taxon>
        <taxon>Perkinsus</taxon>
    </lineage>
</organism>
<name>A0A7J6SJY9_PEROL</name>